<dbReference type="Proteomes" id="UP000799776">
    <property type="component" value="Unassembled WGS sequence"/>
</dbReference>
<evidence type="ECO:0000256" key="1">
    <source>
        <dbReference type="SAM" id="MobiDB-lite"/>
    </source>
</evidence>
<feature type="compositionally biased region" description="Acidic residues" evidence="1">
    <location>
        <begin position="915"/>
        <end position="926"/>
    </location>
</feature>
<feature type="compositionally biased region" description="Polar residues" evidence="1">
    <location>
        <begin position="526"/>
        <end position="536"/>
    </location>
</feature>
<evidence type="ECO:0000313" key="3">
    <source>
        <dbReference type="Proteomes" id="UP000799776"/>
    </source>
</evidence>
<feature type="region of interest" description="Disordered" evidence="1">
    <location>
        <begin position="846"/>
        <end position="961"/>
    </location>
</feature>
<feature type="compositionally biased region" description="Basic and acidic residues" evidence="1">
    <location>
        <begin position="846"/>
        <end position="857"/>
    </location>
</feature>
<feature type="compositionally biased region" description="Pro residues" evidence="1">
    <location>
        <begin position="196"/>
        <end position="211"/>
    </location>
</feature>
<feature type="compositionally biased region" description="Polar residues" evidence="1">
    <location>
        <begin position="700"/>
        <end position="716"/>
    </location>
</feature>
<feature type="compositionally biased region" description="Low complexity" evidence="1">
    <location>
        <begin position="950"/>
        <end position="961"/>
    </location>
</feature>
<feature type="compositionally biased region" description="Polar residues" evidence="1">
    <location>
        <begin position="622"/>
        <end position="641"/>
    </location>
</feature>
<feature type="region of interest" description="Disordered" evidence="1">
    <location>
        <begin position="157"/>
        <end position="283"/>
    </location>
</feature>
<proteinExistence type="predicted"/>
<feature type="compositionally biased region" description="Basic and acidic residues" evidence="1">
    <location>
        <begin position="573"/>
        <end position="582"/>
    </location>
</feature>
<feature type="region of interest" description="Disordered" evidence="1">
    <location>
        <begin position="1"/>
        <end position="27"/>
    </location>
</feature>
<feature type="compositionally biased region" description="Basic and acidic residues" evidence="1">
    <location>
        <begin position="767"/>
        <end position="776"/>
    </location>
</feature>
<organism evidence="2 3">
    <name type="scientific">Saccharata proteae CBS 121410</name>
    <dbReference type="NCBI Taxonomy" id="1314787"/>
    <lineage>
        <taxon>Eukaryota</taxon>
        <taxon>Fungi</taxon>
        <taxon>Dikarya</taxon>
        <taxon>Ascomycota</taxon>
        <taxon>Pezizomycotina</taxon>
        <taxon>Dothideomycetes</taxon>
        <taxon>Dothideomycetes incertae sedis</taxon>
        <taxon>Botryosphaeriales</taxon>
        <taxon>Saccharataceae</taxon>
        <taxon>Saccharata</taxon>
    </lineage>
</organism>
<feature type="compositionally biased region" description="Polar residues" evidence="1">
    <location>
        <begin position="494"/>
        <end position="509"/>
    </location>
</feature>
<dbReference type="AlphaFoldDB" id="A0A9P4HYX6"/>
<feature type="region of interest" description="Disordered" evidence="1">
    <location>
        <begin position="393"/>
        <end position="833"/>
    </location>
</feature>
<feature type="compositionally biased region" description="Low complexity" evidence="1">
    <location>
        <begin position="265"/>
        <end position="275"/>
    </location>
</feature>
<reference evidence="2" key="1">
    <citation type="journal article" date="2020" name="Stud. Mycol.">
        <title>101 Dothideomycetes genomes: a test case for predicting lifestyles and emergence of pathogens.</title>
        <authorList>
            <person name="Haridas S."/>
            <person name="Albert R."/>
            <person name="Binder M."/>
            <person name="Bloem J."/>
            <person name="Labutti K."/>
            <person name="Salamov A."/>
            <person name="Andreopoulos B."/>
            <person name="Baker S."/>
            <person name="Barry K."/>
            <person name="Bills G."/>
            <person name="Bluhm B."/>
            <person name="Cannon C."/>
            <person name="Castanera R."/>
            <person name="Culley D."/>
            <person name="Daum C."/>
            <person name="Ezra D."/>
            <person name="Gonzalez J."/>
            <person name="Henrissat B."/>
            <person name="Kuo A."/>
            <person name="Liang C."/>
            <person name="Lipzen A."/>
            <person name="Lutzoni F."/>
            <person name="Magnuson J."/>
            <person name="Mondo S."/>
            <person name="Nolan M."/>
            <person name="Ohm R."/>
            <person name="Pangilinan J."/>
            <person name="Park H.-J."/>
            <person name="Ramirez L."/>
            <person name="Alfaro M."/>
            <person name="Sun H."/>
            <person name="Tritt A."/>
            <person name="Yoshinaga Y."/>
            <person name="Zwiers L.-H."/>
            <person name="Turgeon B."/>
            <person name="Goodwin S."/>
            <person name="Spatafora J."/>
            <person name="Crous P."/>
            <person name="Grigoriev I."/>
        </authorList>
    </citation>
    <scope>NUCLEOTIDE SEQUENCE</scope>
    <source>
        <strain evidence="2">CBS 121410</strain>
    </source>
</reference>
<name>A0A9P4HYX6_9PEZI</name>
<feature type="compositionally biased region" description="Acidic residues" evidence="1">
    <location>
        <begin position="890"/>
        <end position="903"/>
    </location>
</feature>
<evidence type="ECO:0000313" key="2">
    <source>
        <dbReference type="EMBL" id="KAF2088116.1"/>
    </source>
</evidence>
<feature type="compositionally biased region" description="Basic residues" evidence="1">
    <location>
        <begin position="669"/>
        <end position="682"/>
    </location>
</feature>
<gene>
    <name evidence="2" type="ORF">K490DRAFT_64790</name>
</gene>
<accession>A0A9P4HYX6</accession>
<sequence length="961" mass="104216">MAAADSRAAEPAEHPIVISEESSEDESDLDLDLDLDVTRSTTAFCVRCQASLGNFYNAWFKITNSYYLPALRGSYDCAGLRPAGKERAASVGTTLDGCLIRPLACNSCSEILAIVCTNAPEDKSSYTRREFFKLPRMELRCDTTHKIVKPVVELAPPDLRPLPAESRSSVMSEMDHGVPAQARGGSTDLQHRPSPALAPAPAPAPAAPVPEPTQHHHHHHHQQQQQHQHLHQKHLHHHHRQPTPSASPASRPRDILPANGSPQINGLNGLNGPNGIHHAAPPHDSVTDAIARLQTQVSFNTAGLVSQRRDFEKLAEQVVRLETVFVTLRHDVRALASVQPPVPAQANALDDATLESFARNLSSVANKANEVDSLGMQLEIVKRRINIMESRSARGPMNAAPANAAPANAPPANAPPANAPPANAPPANVPPANVPPANTHGVVPFASPHETPHQSHAPPPHAQQAVAPQPSLPSHPAPNYRHTPPMPRLGTPARTETLQEIRSAPQPQTVPYHPGPTREAAAPQYHNHSVPTQQQEPPRPLESQPQPVQQTAGWVSVNPGVKRAATNGVESPSDGKPDESKRPKLAPLEPRVSQGSGTPFRYERMDTAETDYQSQHSHESQYDSSTNPTNFVPFNSTTQHGYAQDHEDKWRVMSSTAPGSVGRDGISPKRGRGGRPRGRGRKTLPLETHNLTPEWEKPDWSSTPNGQDSYYHTASTPIGGRGRGNVVRRGSGGGPMPMRPIEVTSPSDPYGNKKTRTRPFRNADGVLIRKDGRPDMRSQSSAANLRKVHARKEQERIMEQRANTPSSALATAPVVSLDSESPDPDAPPMSTEDKHRAIMRKMFPHGVDDQATKRNFHEQYFPAGSSPVSAPVYPRVKPEVNTPSERYMDDASELSDEQRDETEEPKTNGHSPAEPENEAGDGDGMEVETQNGHGMEVKAQNGDRMEVEQASASASASATPA</sequence>
<feature type="compositionally biased region" description="Pro residues" evidence="1">
    <location>
        <begin position="408"/>
        <end position="434"/>
    </location>
</feature>
<dbReference type="EMBL" id="ML978717">
    <property type="protein sequence ID" value="KAF2088116.1"/>
    <property type="molecule type" value="Genomic_DNA"/>
</dbReference>
<keyword evidence="3" id="KW-1185">Reference proteome</keyword>
<feature type="compositionally biased region" description="Low complexity" evidence="1">
    <location>
        <begin position="398"/>
        <end position="407"/>
    </location>
</feature>
<feature type="compositionally biased region" description="Basic residues" evidence="1">
    <location>
        <begin position="215"/>
        <end position="241"/>
    </location>
</feature>
<protein>
    <submittedName>
        <fullName evidence="2">Uncharacterized protein</fullName>
    </submittedName>
</protein>
<comment type="caution">
    <text evidence="2">The sequence shown here is derived from an EMBL/GenBank/DDBJ whole genome shotgun (WGS) entry which is preliminary data.</text>
</comment>
<feature type="compositionally biased region" description="Polar residues" evidence="1">
    <location>
        <begin position="543"/>
        <end position="553"/>
    </location>
</feature>
<dbReference type="OrthoDB" id="5396360at2759"/>